<protein>
    <submittedName>
        <fullName evidence="9">Peptide/nickel transport system permease protein</fullName>
    </submittedName>
</protein>
<accession>A0A1M4UH48</accession>
<evidence type="ECO:0000256" key="6">
    <source>
        <dbReference type="ARBA" id="ARBA00023136"/>
    </source>
</evidence>
<comment type="caution">
    <text evidence="9">The sequence shown here is derived from an EMBL/GenBank/DDBJ whole genome shotgun (WGS) entry which is preliminary data.</text>
</comment>
<dbReference type="Proteomes" id="UP000184334">
    <property type="component" value="Unassembled WGS sequence"/>
</dbReference>
<organism evidence="9 10">
    <name type="scientific">Marinitoga hydrogenitolerans (strain DSM 16785 / JCM 12826 / AT1271)</name>
    <dbReference type="NCBI Taxonomy" id="1122195"/>
    <lineage>
        <taxon>Bacteria</taxon>
        <taxon>Thermotogati</taxon>
        <taxon>Thermotogota</taxon>
        <taxon>Thermotogae</taxon>
        <taxon>Petrotogales</taxon>
        <taxon>Petrotogaceae</taxon>
        <taxon>Marinitoga</taxon>
    </lineage>
</organism>
<dbReference type="Gene3D" id="1.10.3720.10">
    <property type="entry name" value="MetI-like"/>
    <property type="match status" value="1"/>
</dbReference>
<feature type="domain" description="ABC transmembrane type-1" evidence="8">
    <location>
        <begin position="96"/>
        <end position="313"/>
    </location>
</feature>
<dbReference type="PROSITE" id="PS50928">
    <property type="entry name" value="ABC_TM1"/>
    <property type="match status" value="1"/>
</dbReference>
<dbReference type="EMBL" id="FQUI01000007">
    <property type="protein sequence ID" value="SHE55968.1"/>
    <property type="molecule type" value="Genomic_DNA"/>
</dbReference>
<keyword evidence="2 7" id="KW-0813">Transport</keyword>
<feature type="transmembrane region" description="Helical" evidence="7">
    <location>
        <begin position="248"/>
        <end position="270"/>
    </location>
</feature>
<evidence type="ECO:0000256" key="4">
    <source>
        <dbReference type="ARBA" id="ARBA00022692"/>
    </source>
</evidence>
<dbReference type="InterPro" id="IPR035906">
    <property type="entry name" value="MetI-like_sf"/>
</dbReference>
<proteinExistence type="inferred from homology"/>
<dbReference type="CDD" id="cd06261">
    <property type="entry name" value="TM_PBP2"/>
    <property type="match status" value="1"/>
</dbReference>
<dbReference type="RefSeq" id="WP_072863420.1">
    <property type="nucleotide sequence ID" value="NZ_FQUI01000007.1"/>
</dbReference>
<comment type="subcellular location">
    <subcellularLocation>
        <location evidence="1 7">Cell membrane</location>
        <topology evidence="1 7">Multi-pass membrane protein</topology>
    </subcellularLocation>
</comment>
<dbReference type="SUPFAM" id="SSF161098">
    <property type="entry name" value="MetI-like"/>
    <property type="match status" value="1"/>
</dbReference>
<dbReference type="AlphaFoldDB" id="A0A1M4UH48"/>
<evidence type="ECO:0000256" key="3">
    <source>
        <dbReference type="ARBA" id="ARBA00022475"/>
    </source>
</evidence>
<evidence type="ECO:0000256" key="7">
    <source>
        <dbReference type="RuleBase" id="RU363032"/>
    </source>
</evidence>
<evidence type="ECO:0000256" key="1">
    <source>
        <dbReference type="ARBA" id="ARBA00004651"/>
    </source>
</evidence>
<evidence type="ECO:0000256" key="2">
    <source>
        <dbReference type="ARBA" id="ARBA00022448"/>
    </source>
</evidence>
<comment type="similarity">
    <text evidence="7">Belongs to the binding-protein-dependent transport system permease family.</text>
</comment>
<keyword evidence="4 7" id="KW-0812">Transmembrane</keyword>
<feature type="transmembrane region" description="Helical" evidence="7">
    <location>
        <begin position="186"/>
        <end position="209"/>
    </location>
</feature>
<dbReference type="PANTHER" id="PTHR30465:SF0">
    <property type="entry name" value="OLIGOPEPTIDE TRANSPORT SYSTEM PERMEASE PROTEIN APPB"/>
    <property type="match status" value="1"/>
</dbReference>
<dbReference type="InterPro" id="IPR000515">
    <property type="entry name" value="MetI-like"/>
</dbReference>
<keyword evidence="5 7" id="KW-1133">Transmembrane helix</keyword>
<name>A0A1M4UH48_MARH1</name>
<dbReference type="GO" id="GO:0055085">
    <property type="term" value="P:transmembrane transport"/>
    <property type="evidence" value="ECO:0007669"/>
    <property type="project" value="InterPro"/>
</dbReference>
<keyword evidence="10" id="KW-1185">Reference proteome</keyword>
<sequence length="325" mass="36130">MLKYILRRIIMAIPVLLGVSVVSFMIILLAPGDFLDSYRLNPAVSADQVKTLEKRFGLDKSPVVQYFLWLRNMLQGEWGQSFTYQIPVWDLIWRRVGATLLLSITTFIFTWGIGIPLGIYAALHQYSIGDQLVAVLGFIGLSIPNFFFALLFLFFAARTGGRIFPVGGFISLGYDSFPTWKKLLDIFWHVLGPMITLGTSGLAGTMRIMRGQLLDELKQDYVEFARAKGMPENVVIYKHALRNAINPIITALGFSISGLLGGAVLTENVFGWPGMGQLIIESLLQQDMFVIMANIMLASLLLVIGNLIADILLAAVDPRVRLRLG</sequence>
<evidence type="ECO:0000256" key="5">
    <source>
        <dbReference type="ARBA" id="ARBA00022989"/>
    </source>
</evidence>
<dbReference type="GO" id="GO:0005886">
    <property type="term" value="C:plasma membrane"/>
    <property type="evidence" value="ECO:0007669"/>
    <property type="project" value="UniProtKB-SubCell"/>
</dbReference>
<feature type="transmembrane region" description="Helical" evidence="7">
    <location>
        <begin position="100"/>
        <end position="123"/>
    </location>
</feature>
<reference evidence="9" key="1">
    <citation type="submission" date="2016-11" db="EMBL/GenBank/DDBJ databases">
        <authorList>
            <person name="Varghese N."/>
            <person name="Submissions S."/>
        </authorList>
    </citation>
    <scope>NUCLEOTIDE SEQUENCE [LARGE SCALE GENOMIC DNA]</scope>
    <source>
        <strain evidence="9">DSM 16785</strain>
    </source>
</reference>
<feature type="transmembrane region" description="Helical" evidence="7">
    <location>
        <begin position="290"/>
        <end position="316"/>
    </location>
</feature>
<dbReference type="Pfam" id="PF19300">
    <property type="entry name" value="BPD_transp_1_N"/>
    <property type="match status" value="1"/>
</dbReference>
<keyword evidence="6 7" id="KW-0472">Membrane</keyword>
<gene>
    <name evidence="9" type="ORF">SAMN02745164_00669</name>
</gene>
<keyword evidence="3" id="KW-1003">Cell membrane</keyword>
<dbReference type="PANTHER" id="PTHR30465">
    <property type="entry name" value="INNER MEMBRANE ABC TRANSPORTER"/>
    <property type="match status" value="1"/>
</dbReference>
<feature type="transmembrane region" description="Helical" evidence="7">
    <location>
        <begin position="9"/>
        <end position="30"/>
    </location>
</feature>
<evidence type="ECO:0000259" key="8">
    <source>
        <dbReference type="PROSITE" id="PS50928"/>
    </source>
</evidence>
<dbReference type="Pfam" id="PF00528">
    <property type="entry name" value="BPD_transp_1"/>
    <property type="match status" value="1"/>
</dbReference>
<feature type="transmembrane region" description="Helical" evidence="7">
    <location>
        <begin position="135"/>
        <end position="157"/>
    </location>
</feature>
<dbReference type="STRING" id="1122195.SAMN02745164_00669"/>
<evidence type="ECO:0000313" key="10">
    <source>
        <dbReference type="Proteomes" id="UP000184334"/>
    </source>
</evidence>
<dbReference type="OrthoDB" id="24153at2"/>
<dbReference type="InterPro" id="IPR045621">
    <property type="entry name" value="BPD_transp_1_N"/>
</dbReference>
<evidence type="ECO:0000313" key="9">
    <source>
        <dbReference type="EMBL" id="SHE55968.1"/>
    </source>
</evidence>